<name>A0A1N6F3D8_9FLAO</name>
<reference evidence="2" key="1">
    <citation type="submission" date="2016-11" db="EMBL/GenBank/DDBJ databases">
        <authorList>
            <person name="Varghese N."/>
            <person name="Submissions S."/>
        </authorList>
    </citation>
    <scope>NUCLEOTIDE SEQUENCE [LARGE SCALE GENOMIC DNA]</scope>
    <source>
        <strain evidence="2">DSM 27623</strain>
    </source>
</reference>
<sequence length="143" mass="16835">MNLKSFLKIEIKYWDGSIFLEICASNTYFMGETLVFAEDKELIDFSNKLLEFPKNHNDNVFFELGRKELNDSYFSINFYSADSISHIGVQITMETEMHLREQEKYKVQFEIIVEPNAIDEFRKSIYSITQKNEGTAILYGRDN</sequence>
<dbReference type="AlphaFoldDB" id="A0A1N6F3D8"/>
<dbReference type="Proteomes" id="UP000185207">
    <property type="component" value="Unassembled WGS sequence"/>
</dbReference>
<keyword evidence="2" id="KW-1185">Reference proteome</keyword>
<gene>
    <name evidence="1" type="ORF">SAMN05444409_1024</name>
</gene>
<protein>
    <submittedName>
        <fullName evidence="1">Uncharacterized protein</fullName>
    </submittedName>
</protein>
<dbReference type="STRING" id="1416779.SAMN05444409_1024"/>
<proteinExistence type="predicted"/>
<evidence type="ECO:0000313" key="1">
    <source>
        <dbReference type="EMBL" id="SIN89781.1"/>
    </source>
</evidence>
<dbReference type="RefSeq" id="WP_074233767.1">
    <property type="nucleotide sequence ID" value="NZ_FSRK01000001.1"/>
</dbReference>
<dbReference type="OrthoDB" id="767565at2"/>
<accession>A0A1N6F3D8</accession>
<evidence type="ECO:0000313" key="2">
    <source>
        <dbReference type="Proteomes" id="UP000185207"/>
    </source>
</evidence>
<organism evidence="1 2">
    <name type="scientific">Epilithonimonas zeae</name>
    <dbReference type="NCBI Taxonomy" id="1416779"/>
    <lineage>
        <taxon>Bacteria</taxon>
        <taxon>Pseudomonadati</taxon>
        <taxon>Bacteroidota</taxon>
        <taxon>Flavobacteriia</taxon>
        <taxon>Flavobacteriales</taxon>
        <taxon>Weeksellaceae</taxon>
        <taxon>Chryseobacterium group</taxon>
        <taxon>Epilithonimonas</taxon>
    </lineage>
</organism>
<dbReference type="EMBL" id="FSRK01000001">
    <property type="protein sequence ID" value="SIN89781.1"/>
    <property type="molecule type" value="Genomic_DNA"/>
</dbReference>